<dbReference type="Proteomes" id="UP001224775">
    <property type="component" value="Unassembled WGS sequence"/>
</dbReference>
<feature type="region of interest" description="Disordered" evidence="1">
    <location>
        <begin position="303"/>
        <end position="354"/>
    </location>
</feature>
<evidence type="ECO:0000313" key="2">
    <source>
        <dbReference type="EMBL" id="KAK1735234.1"/>
    </source>
</evidence>
<feature type="compositionally biased region" description="Polar residues" evidence="1">
    <location>
        <begin position="186"/>
        <end position="200"/>
    </location>
</feature>
<protein>
    <submittedName>
        <fullName evidence="2">Uncharacterized protein</fullName>
    </submittedName>
</protein>
<reference evidence="2" key="1">
    <citation type="submission" date="2023-06" db="EMBL/GenBank/DDBJ databases">
        <title>Survivors Of The Sea: Transcriptome response of Skeletonema marinoi to long-term dormancy.</title>
        <authorList>
            <person name="Pinder M.I.M."/>
            <person name="Kourtchenko O."/>
            <person name="Robertson E.K."/>
            <person name="Larsson T."/>
            <person name="Maumus F."/>
            <person name="Osuna-Cruz C.M."/>
            <person name="Vancaester E."/>
            <person name="Stenow R."/>
            <person name="Vandepoele K."/>
            <person name="Ploug H."/>
            <person name="Bruchert V."/>
            <person name="Godhe A."/>
            <person name="Topel M."/>
        </authorList>
    </citation>
    <scope>NUCLEOTIDE SEQUENCE</scope>
    <source>
        <strain evidence="2">R05AC</strain>
    </source>
</reference>
<name>A0AAD8XWK6_9STRA</name>
<evidence type="ECO:0000256" key="1">
    <source>
        <dbReference type="SAM" id="MobiDB-lite"/>
    </source>
</evidence>
<sequence>MLGVRSNRLSRGRPDSLASKQKEKNVLFYPAHSDGYSSSPTSTTSCETSLESSTYMEDQPFDCVELSPGAESTLSSQSSKTQESVLKTNKYCGSAFVKARKQRQEMKDASIVVYDDPPLDHLFLLGPSTESESYRFRSKLLKEATLLVRRRHSGEEEVAIPFGGDSSPPLPLQSTLPSPSPWPQSNWKTGSSKANATPTTKLPDGPPSTSVRHSIINSIKAKSADVTPVINARTARDDTSDTAKTRKDRHIDQVKAMARSRKERNDKAKEQQNDPDQPPPKSKYSKGFKDFVDHLLMVNDTNQLCRSPEPTQPLPSEDTASKKNVSWKGDPNPNLAKPVLRRRSNSPTRPNLPKPVLKRAQHFTQRFSSRSISINAPYDEDAVFSSPGGWKSVLMCGSVKVLDSP</sequence>
<feature type="compositionally biased region" description="Basic and acidic residues" evidence="1">
    <location>
        <begin position="234"/>
        <end position="253"/>
    </location>
</feature>
<proteinExistence type="predicted"/>
<evidence type="ECO:0000313" key="3">
    <source>
        <dbReference type="Proteomes" id="UP001224775"/>
    </source>
</evidence>
<accession>A0AAD8XWK6</accession>
<feature type="region of interest" description="Disordered" evidence="1">
    <location>
        <begin position="158"/>
        <end position="212"/>
    </location>
</feature>
<feature type="compositionally biased region" description="Basic and acidic residues" evidence="1">
    <location>
        <begin position="263"/>
        <end position="272"/>
    </location>
</feature>
<feature type="compositionally biased region" description="Low complexity" evidence="1">
    <location>
        <begin position="37"/>
        <end position="53"/>
    </location>
</feature>
<comment type="caution">
    <text evidence="2">The sequence shown here is derived from an EMBL/GenBank/DDBJ whole genome shotgun (WGS) entry which is preliminary data.</text>
</comment>
<feature type="region of interest" description="Disordered" evidence="1">
    <location>
        <begin position="1"/>
        <end position="53"/>
    </location>
</feature>
<dbReference type="EMBL" id="JATAAI010000035">
    <property type="protein sequence ID" value="KAK1735234.1"/>
    <property type="molecule type" value="Genomic_DNA"/>
</dbReference>
<organism evidence="2 3">
    <name type="scientific">Skeletonema marinoi</name>
    <dbReference type="NCBI Taxonomy" id="267567"/>
    <lineage>
        <taxon>Eukaryota</taxon>
        <taxon>Sar</taxon>
        <taxon>Stramenopiles</taxon>
        <taxon>Ochrophyta</taxon>
        <taxon>Bacillariophyta</taxon>
        <taxon>Coscinodiscophyceae</taxon>
        <taxon>Thalassiosirophycidae</taxon>
        <taxon>Thalassiosirales</taxon>
        <taxon>Skeletonemataceae</taxon>
        <taxon>Skeletonema</taxon>
        <taxon>Skeletonema marinoi-dohrnii complex</taxon>
    </lineage>
</organism>
<keyword evidence="3" id="KW-1185">Reference proteome</keyword>
<feature type="region of interest" description="Disordered" evidence="1">
    <location>
        <begin position="230"/>
        <end position="287"/>
    </location>
</feature>
<dbReference type="AlphaFoldDB" id="A0AAD8XWK6"/>
<gene>
    <name evidence="2" type="ORF">QTG54_014300</name>
</gene>